<protein>
    <recommendedName>
        <fullName evidence="4">Carboxypeptidase regulatory-like domain-containing protein</fullName>
    </recommendedName>
</protein>
<feature type="signal peptide" evidence="1">
    <location>
        <begin position="1"/>
        <end position="27"/>
    </location>
</feature>
<feature type="chain" id="PRO_5029807580" description="Carboxypeptidase regulatory-like domain-containing protein" evidence="1">
    <location>
        <begin position="28"/>
        <end position="174"/>
    </location>
</feature>
<dbReference type="InterPro" id="IPR008969">
    <property type="entry name" value="CarboxyPept-like_regulatory"/>
</dbReference>
<comment type="caution">
    <text evidence="2">The sequence shown here is derived from an EMBL/GenBank/DDBJ whole genome shotgun (WGS) entry which is preliminary data.</text>
</comment>
<keyword evidence="1" id="KW-0732">Signal</keyword>
<evidence type="ECO:0000313" key="3">
    <source>
        <dbReference type="Proteomes" id="UP000441336"/>
    </source>
</evidence>
<dbReference type="Pfam" id="PF13620">
    <property type="entry name" value="CarboxypepD_reg"/>
    <property type="match status" value="1"/>
</dbReference>
<dbReference type="AlphaFoldDB" id="A0A7K1TLL5"/>
<dbReference type="Proteomes" id="UP000441336">
    <property type="component" value="Unassembled WGS sequence"/>
</dbReference>
<gene>
    <name evidence="2" type="ORF">GO988_23475</name>
</gene>
<evidence type="ECO:0000256" key="1">
    <source>
        <dbReference type="SAM" id="SignalP"/>
    </source>
</evidence>
<reference evidence="2 3" key="1">
    <citation type="submission" date="2019-12" db="EMBL/GenBank/DDBJ databases">
        <title>Hymenobacter sp. HMF4947 Genome sequencing and assembly.</title>
        <authorList>
            <person name="Kang H."/>
            <person name="Cha I."/>
            <person name="Kim H."/>
            <person name="Joh K."/>
        </authorList>
    </citation>
    <scope>NUCLEOTIDE SEQUENCE [LARGE SCALE GENOMIC DNA]</scope>
    <source>
        <strain evidence="2 3">HMF4947</strain>
    </source>
</reference>
<accession>A0A7K1TLL5</accession>
<dbReference type="SUPFAM" id="SSF49464">
    <property type="entry name" value="Carboxypeptidase regulatory domain-like"/>
    <property type="match status" value="1"/>
</dbReference>
<dbReference type="EMBL" id="WQKZ01000015">
    <property type="protein sequence ID" value="MVN79304.1"/>
    <property type="molecule type" value="Genomic_DNA"/>
</dbReference>
<keyword evidence="3" id="KW-1185">Reference proteome</keyword>
<sequence length="174" mass="17900">MKHLLTLLTCAALFWALVYLSAGPALAAAPRVQQATTGPIVKLSSAAPVTKASRFGQSSSKKKRVRPSGASLALTTVRQPDTVLPVAMPTATASQTVTLRGIVSMPTGQPQPGASVYVAGAARQLVVTDAQGAFALPVPAGAAVSLRIEYFGEGISRMEVPTPTAKVLHITLGQ</sequence>
<evidence type="ECO:0000313" key="2">
    <source>
        <dbReference type="EMBL" id="MVN79304.1"/>
    </source>
</evidence>
<evidence type="ECO:0008006" key="4">
    <source>
        <dbReference type="Google" id="ProtNLM"/>
    </source>
</evidence>
<organism evidence="2 3">
    <name type="scientific">Hymenobacter ginkgonis</name>
    <dbReference type="NCBI Taxonomy" id="2682976"/>
    <lineage>
        <taxon>Bacteria</taxon>
        <taxon>Pseudomonadati</taxon>
        <taxon>Bacteroidota</taxon>
        <taxon>Cytophagia</taxon>
        <taxon>Cytophagales</taxon>
        <taxon>Hymenobacteraceae</taxon>
        <taxon>Hymenobacter</taxon>
    </lineage>
</organism>
<name>A0A7K1TLL5_9BACT</name>
<proteinExistence type="predicted"/>